<reference evidence="3" key="1">
    <citation type="submission" date="2017-02" db="EMBL/GenBank/DDBJ databases">
        <authorList>
            <person name="Dridi B."/>
        </authorList>
    </citation>
    <scope>NUCLEOTIDE SEQUENCE [LARGE SCALE GENOMIC DNA]</scope>
    <source>
        <strain evidence="3">bH819</strain>
    </source>
</reference>
<keyword evidence="1" id="KW-0472">Membrane</keyword>
<dbReference type="InterPro" id="IPR010380">
    <property type="entry name" value="DUF975"/>
</dbReference>
<protein>
    <submittedName>
        <fullName evidence="2">Integral membrane protein</fullName>
    </submittedName>
</protein>
<evidence type="ECO:0000256" key="1">
    <source>
        <dbReference type="SAM" id="Phobius"/>
    </source>
</evidence>
<name>A0A1X6WU59_9ENTE</name>
<dbReference type="EMBL" id="FWFD01000020">
    <property type="protein sequence ID" value="SLM87156.1"/>
    <property type="molecule type" value="Genomic_DNA"/>
</dbReference>
<dbReference type="RefSeq" id="WP_086952774.1">
    <property type="nucleotide sequence ID" value="NZ_FWFD01000020.1"/>
</dbReference>
<evidence type="ECO:0000313" key="3">
    <source>
        <dbReference type="Proteomes" id="UP000195918"/>
    </source>
</evidence>
<proteinExistence type="predicted"/>
<keyword evidence="3" id="KW-1185">Reference proteome</keyword>
<organism evidence="2 3">
    <name type="scientific">Vagococcus fluvialis bH819</name>
    <dbReference type="NCBI Taxonomy" id="1255619"/>
    <lineage>
        <taxon>Bacteria</taxon>
        <taxon>Bacillati</taxon>
        <taxon>Bacillota</taxon>
        <taxon>Bacilli</taxon>
        <taxon>Lactobacillales</taxon>
        <taxon>Enterococcaceae</taxon>
        <taxon>Vagococcus</taxon>
    </lineage>
</organism>
<feature type="transmembrane region" description="Helical" evidence="1">
    <location>
        <begin position="116"/>
        <end position="136"/>
    </location>
</feature>
<accession>A0A1X6WU59</accession>
<feature type="transmembrane region" description="Helical" evidence="1">
    <location>
        <begin position="229"/>
        <end position="254"/>
    </location>
</feature>
<feature type="transmembrane region" description="Helical" evidence="1">
    <location>
        <begin position="35"/>
        <end position="56"/>
    </location>
</feature>
<dbReference type="PANTHER" id="PTHR40076:SF1">
    <property type="entry name" value="MEMBRANE PROTEIN"/>
    <property type="match status" value="1"/>
</dbReference>
<dbReference type="PANTHER" id="PTHR40076">
    <property type="entry name" value="MEMBRANE PROTEIN-RELATED"/>
    <property type="match status" value="1"/>
</dbReference>
<evidence type="ECO:0000313" key="2">
    <source>
        <dbReference type="EMBL" id="SLM87156.1"/>
    </source>
</evidence>
<dbReference type="OrthoDB" id="9784844at2"/>
<sequence>MYKTSGQLKAEAKDSLRGRWTDAVKLNLVPSLLQIASAIFFTLMVAGIVLFVSIFASSNDVSIGNSNRESAIFEGQLGEDLEGAWDKEYDDYKDDYSYYPASVTANVASSYGITPIITFVLSFLTIGISFTFLDVIRKREQQPMEMKDAFRLFNGVDFVPVLLINILTTVFKYLWTFCFVIPVFIKHYSYSQSNFIYKDLSSHKDTRTMGATSFITESRQLMDGHKGRLFWLDVSFLGWRFLSLFTFNIANIWLNPYINTTKAAFYNDLAKDRYLVQEVEEVEDDEWTSF</sequence>
<dbReference type="AlphaFoldDB" id="A0A1X6WU59"/>
<keyword evidence="1" id="KW-0812">Transmembrane</keyword>
<dbReference type="Pfam" id="PF06161">
    <property type="entry name" value="DUF975"/>
    <property type="match status" value="1"/>
</dbReference>
<keyword evidence="1" id="KW-1133">Transmembrane helix</keyword>
<gene>
    <name evidence="2" type="ORF">FM121_13740</name>
</gene>
<dbReference type="Proteomes" id="UP000195918">
    <property type="component" value="Unassembled WGS sequence"/>
</dbReference>